<dbReference type="Proteomes" id="UP000321721">
    <property type="component" value="Unassembled WGS sequence"/>
</dbReference>
<protein>
    <submittedName>
        <fullName evidence="5">SDR family NAD(P)-dependent oxidoreductase</fullName>
    </submittedName>
</protein>
<dbReference type="Pfam" id="PF00106">
    <property type="entry name" value="adh_short"/>
    <property type="match status" value="1"/>
</dbReference>
<dbReference type="PRINTS" id="PR00081">
    <property type="entry name" value="GDHRDH"/>
</dbReference>
<dbReference type="InterPro" id="IPR036291">
    <property type="entry name" value="NAD(P)-bd_dom_sf"/>
</dbReference>
<dbReference type="InterPro" id="IPR002347">
    <property type="entry name" value="SDR_fam"/>
</dbReference>
<evidence type="ECO:0000313" key="5">
    <source>
        <dbReference type="EMBL" id="TXB64853.1"/>
    </source>
</evidence>
<keyword evidence="2" id="KW-0963">Cytoplasm</keyword>
<dbReference type="GO" id="GO:0005737">
    <property type="term" value="C:cytoplasm"/>
    <property type="evidence" value="ECO:0007669"/>
    <property type="project" value="UniProtKB-SubCell"/>
</dbReference>
<dbReference type="AlphaFoldDB" id="A0A5C6RRG4"/>
<comment type="caution">
    <text evidence="5">The sequence shown here is derived from an EMBL/GenBank/DDBJ whole genome shotgun (WGS) entry which is preliminary data.</text>
</comment>
<dbReference type="PROSITE" id="PS00061">
    <property type="entry name" value="ADH_SHORT"/>
    <property type="match status" value="1"/>
</dbReference>
<reference evidence="5 6" key="1">
    <citation type="submission" date="2019-08" db="EMBL/GenBank/DDBJ databases">
        <title>Genome of Vicingus serpentipes NCIMB 15042.</title>
        <authorList>
            <person name="Bowman J.P."/>
        </authorList>
    </citation>
    <scope>NUCLEOTIDE SEQUENCE [LARGE SCALE GENOMIC DNA]</scope>
    <source>
        <strain evidence="5 6">NCIMB 15042</strain>
    </source>
</reference>
<dbReference type="GO" id="GO:0004757">
    <property type="term" value="F:sepiapterin reductase (NADP+) activity"/>
    <property type="evidence" value="ECO:0007669"/>
    <property type="project" value="TreeGrafter"/>
</dbReference>
<evidence type="ECO:0000256" key="1">
    <source>
        <dbReference type="ARBA" id="ARBA00004496"/>
    </source>
</evidence>
<dbReference type="OrthoDB" id="9794387at2"/>
<dbReference type="SUPFAM" id="SSF51735">
    <property type="entry name" value="NAD(P)-binding Rossmann-fold domains"/>
    <property type="match status" value="1"/>
</dbReference>
<evidence type="ECO:0000256" key="3">
    <source>
        <dbReference type="ARBA" id="ARBA00022857"/>
    </source>
</evidence>
<dbReference type="PANTHER" id="PTHR44085:SF2">
    <property type="entry name" value="SEPIAPTERIN REDUCTASE"/>
    <property type="match status" value="1"/>
</dbReference>
<evidence type="ECO:0000256" key="4">
    <source>
        <dbReference type="ARBA" id="ARBA00023002"/>
    </source>
</evidence>
<dbReference type="EMBL" id="VOOS01000004">
    <property type="protein sequence ID" value="TXB64853.1"/>
    <property type="molecule type" value="Genomic_DNA"/>
</dbReference>
<comment type="subcellular location">
    <subcellularLocation>
        <location evidence="1">Cytoplasm</location>
    </subcellularLocation>
</comment>
<organism evidence="5 6">
    <name type="scientific">Vicingus serpentipes</name>
    <dbReference type="NCBI Taxonomy" id="1926625"/>
    <lineage>
        <taxon>Bacteria</taxon>
        <taxon>Pseudomonadati</taxon>
        <taxon>Bacteroidota</taxon>
        <taxon>Flavobacteriia</taxon>
        <taxon>Flavobacteriales</taxon>
        <taxon>Vicingaceae</taxon>
        <taxon>Vicingus</taxon>
    </lineage>
</organism>
<name>A0A5C6RRG4_9FLAO</name>
<dbReference type="PANTHER" id="PTHR44085">
    <property type="entry name" value="SEPIAPTERIN REDUCTASE"/>
    <property type="match status" value="1"/>
</dbReference>
<dbReference type="Gene3D" id="3.40.50.720">
    <property type="entry name" value="NAD(P)-binding Rossmann-like Domain"/>
    <property type="match status" value="1"/>
</dbReference>
<dbReference type="GO" id="GO:0006729">
    <property type="term" value="P:tetrahydrobiopterin biosynthetic process"/>
    <property type="evidence" value="ECO:0007669"/>
    <property type="project" value="TreeGrafter"/>
</dbReference>
<dbReference type="InterPro" id="IPR051721">
    <property type="entry name" value="Biopterin_syn/organic_redct"/>
</dbReference>
<evidence type="ECO:0000256" key="2">
    <source>
        <dbReference type="ARBA" id="ARBA00022490"/>
    </source>
</evidence>
<keyword evidence="4" id="KW-0560">Oxidoreductase</keyword>
<proteinExistence type="predicted"/>
<keyword evidence="3" id="KW-0521">NADP</keyword>
<dbReference type="InterPro" id="IPR020904">
    <property type="entry name" value="Sc_DH/Rdtase_CS"/>
</dbReference>
<gene>
    <name evidence="5" type="ORF">FRY74_10405</name>
</gene>
<sequence length="238" mass="26428">MNYYFITGTSKGLGKAITEQLLKDENNFVFGYSRNNVITHKNYYHKLIDLNNLEALKKIQFPVLNNPEKVVLINNAGSVGDINHVGEIDNDQIIACYNINLIAPAIITNNFVSAYKNISNEKLIINISSGAGKSAIDGWSTYCSAKSGIDMFSKVFAEEIKIDNTNFKVLSLAPGIIDTGMQVQIRNSKVNGFSNLDRFIEYKKNGDLASAEETANKVIRFVSENELQAETICSVRDL</sequence>
<evidence type="ECO:0000313" key="6">
    <source>
        <dbReference type="Proteomes" id="UP000321721"/>
    </source>
</evidence>
<accession>A0A5C6RRG4</accession>
<dbReference type="RefSeq" id="WP_147101211.1">
    <property type="nucleotide sequence ID" value="NZ_VOOS01000004.1"/>
</dbReference>
<keyword evidence="6" id="KW-1185">Reference proteome</keyword>